<dbReference type="AlphaFoldDB" id="A0AA35TM89"/>
<proteinExistence type="predicted"/>
<protein>
    <submittedName>
        <fullName evidence="1">Uncharacterized protein</fullName>
    </submittedName>
</protein>
<organism evidence="1 2">
    <name type="scientific">Geodia barretti</name>
    <name type="common">Barrett's horny sponge</name>
    <dbReference type="NCBI Taxonomy" id="519541"/>
    <lineage>
        <taxon>Eukaryota</taxon>
        <taxon>Metazoa</taxon>
        <taxon>Porifera</taxon>
        <taxon>Demospongiae</taxon>
        <taxon>Heteroscleromorpha</taxon>
        <taxon>Tetractinellida</taxon>
        <taxon>Astrophorina</taxon>
        <taxon>Geodiidae</taxon>
        <taxon>Geodia</taxon>
    </lineage>
</organism>
<name>A0AA35TM89_GEOBA</name>
<dbReference type="Proteomes" id="UP001174909">
    <property type="component" value="Unassembled WGS sequence"/>
</dbReference>
<comment type="caution">
    <text evidence="1">The sequence shown here is derived from an EMBL/GenBank/DDBJ whole genome shotgun (WGS) entry which is preliminary data.</text>
</comment>
<reference evidence="1" key="1">
    <citation type="submission" date="2023-03" db="EMBL/GenBank/DDBJ databases">
        <authorList>
            <person name="Steffen K."/>
            <person name="Cardenas P."/>
        </authorList>
    </citation>
    <scope>NUCLEOTIDE SEQUENCE</scope>
</reference>
<evidence type="ECO:0000313" key="2">
    <source>
        <dbReference type="Proteomes" id="UP001174909"/>
    </source>
</evidence>
<keyword evidence="2" id="KW-1185">Reference proteome</keyword>
<gene>
    <name evidence="1" type="ORF">GBAR_LOCUS27912</name>
</gene>
<dbReference type="EMBL" id="CASHTH010003886">
    <property type="protein sequence ID" value="CAI8050885.1"/>
    <property type="molecule type" value="Genomic_DNA"/>
</dbReference>
<accession>A0AA35TM89</accession>
<evidence type="ECO:0000313" key="1">
    <source>
        <dbReference type="EMBL" id="CAI8050885.1"/>
    </source>
</evidence>
<sequence length="85" mass="9540">MGMVQVSTSEDIARESSRVIGSLYGEVSDFRVNTTFPIPEKGTREAWDVQVNFMLDGLKYTVDLEIQEKDGQVTNARLIDTMVPL</sequence>